<keyword evidence="7" id="KW-0408">Iron</keyword>
<dbReference type="InterPro" id="IPR006694">
    <property type="entry name" value="Fatty_acid_hydroxylase"/>
</dbReference>
<dbReference type="Pfam" id="PF04116">
    <property type="entry name" value="FA_hydroxylase"/>
    <property type="match status" value="1"/>
</dbReference>
<evidence type="ECO:0000256" key="6">
    <source>
        <dbReference type="ARBA" id="ARBA00023002"/>
    </source>
</evidence>
<evidence type="ECO:0000256" key="11">
    <source>
        <dbReference type="ARBA" id="ARBA00038190"/>
    </source>
</evidence>
<dbReference type="InterPro" id="IPR027417">
    <property type="entry name" value="P-loop_NTPase"/>
</dbReference>
<proteinExistence type="inferred from homology"/>
<keyword evidence="3 16" id="KW-0812">Transmembrane</keyword>
<feature type="transmembrane region" description="Helical" evidence="16">
    <location>
        <begin position="348"/>
        <end position="367"/>
    </location>
</feature>
<evidence type="ECO:0000256" key="5">
    <source>
        <dbReference type="ARBA" id="ARBA00022989"/>
    </source>
</evidence>
<evidence type="ECO:0000256" key="10">
    <source>
        <dbReference type="ARBA" id="ARBA00037122"/>
    </source>
</evidence>
<dbReference type="InterPro" id="IPR051689">
    <property type="entry name" value="Sterol_desaturase/TMEM195"/>
</dbReference>
<keyword evidence="4" id="KW-0256">Endoplasmic reticulum</keyword>
<keyword evidence="9 16" id="KW-0472">Membrane</keyword>
<reference evidence="19" key="1">
    <citation type="journal article" date="2008" name="Nature">
        <title>The amphioxus genome and the evolution of the chordate karyotype.</title>
        <authorList>
            <consortium name="US DOE Joint Genome Institute (JGI-PGF)"/>
            <person name="Putnam N.H."/>
            <person name="Butts T."/>
            <person name="Ferrier D.E.K."/>
            <person name="Furlong R.F."/>
            <person name="Hellsten U."/>
            <person name="Kawashima T."/>
            <person name="Robinson-Rechavi M."/>
            <person name="Shoguchi E."/>
            <person name="Terry A."/>
            <person name="Yu J.-K."/>
            <person name="Benito-Gutierrez E.L."/>
            <person name="Dubchak I."/>
            <person name="Garcia-Fernandez J."/>
            <person name="Gibson-Brown J.J."/>
            <person name="Grigoriev I.V."/>
            <person name="Horton A.C."/>
            <person name="de Jong P.J."/>
            <person name="Jurka J."/>
            <person name="Kapitonov V.V."/>
            <person name="Kohara Y."/>
            <person name="Kuroki Y."/>
            <person name="Lindquist E."/>
            <person name="Lucas S."/>
            <person name="Osoegawa K."/>
            <person name="Pennacchio L.A."/>
            <person name="Salamov A.A."/>
            <person name="Satou Y."/>
            <person name="Sauka-Spengler T."/>
            <person name="Schmutz J."/>
            <person name="Shin-I T."/>
            <person name="Toyoda A."/>
            <person name="Bronner-Fraser M."/>
            <person name="Fujiyama A."/>
            <person name="Holland L.Z."/>
            <person name="Holland P.W.H."/>
            <person name="Satoh N."/>
            <person name="Rokhsar D.S."/>
        </authorList>
    </citation>
    <scope>NUCLEOTIDE SEQUENCE [LARGE SCALE GENOMIC DNA]</scope>
    <source>
        <strain evidence="19">S238N-H82</strain>
        <tissue evidence="19">Testes</tissue>
    </source>
</reference>
<evidence type="ECO:0000256" key="8">
    <source>
        <dbReference type="ARBA" id="ARBA00023098"/>
    </source>
</evidence>
<evidence type="ECO:0000256" key="3">
    <source>
        <dbReference type="ARBA" id="ARBA00022692"/>
    </source>
</evidence>
<dbReference type="PANTHER" id="PTHR21624:SF1">
    <property type="entry name" value="ALKYLGLYCEROL MONOOXYGENASE"/>
    <property type="match status" value="1"/>
</dbReference>
<dbReference type="GO" id="GO:0005789">
    <property type="term" value="C:endoplasmic reticulum membrane"/>
    <property type="evidence" value="ECO:0007669"/>
    <property type="project" value="UniProtKB-SubCell"/>
</dbReference>
<sequence>MEDRHAPNILITGTPGTGKSILGQELAVRTGLKYVNIGDLAKENNFFEDWDEERECHVLDEDRATPFFIMMILVEFVVTTLKKDISPARLNDSISSISAGMMAQFVSGIFLKSVFAFLYMYIHENYRLVDLPWDSHVTWWTAFITVEFFYYWFHRMSHAHQGHHSSEDYNLTTALRQSAFQHASFFMIPMALVVPPAAYSVHFQFNILYQFWLHTELVTSLGFLEYVLNTPSHHRVHHGRNPYCIDKNYGGTLIIFDRLFGTFAKEDEKVVYGLTHPLNTWDPIWVQVCHLTHIWKTFCATPGLTNKLSVLFKGPGWSPGKPRLGCIEDIPKVTHPEPKYGRQIPTFWSVYVAGHFAMAVIFYQELFAVAEGVTTLACLGRIAFLIWTLSSIAAIMDKTPSATALDFSRCLTYVLFDTFTRLWGPPAVMLPHLVMNAMLGLYLVSAVIQGVNLLSPFTKANNGKLE</sequence>
<dbReference type="FunFam" id="3.40.50.300:FF:005049">
    <property type="entry name" value="Uncharacterized protein"/>
    <property type="match status" value="1"/>
</dbReference>
<dbReference type="PANTHER" id="PTHR21624">
    <property type="entry name" value="STEROL DESATURASE-RELATED PROTEIN"/>
    <property type="match status" value="1"/>
</dbReference>
<evidence type="ECO:0000259" key="17">
    <source>
        <dbReference type="Pfam" id="PF04116"/>
    </source>
</evidence>
<evidence type="ECO:0000256" key="16">
    <source>
        <dbReference type="SAM" id="Phobius"/>
    </source>
</evidence>
<evidence type="ECO:0000256" key="12">
    <source>
        <dbReference type="ARBA" id="ARBA00039026"/>
    </source>
</evidence>
<organism>
    <name type="scientific">Branchiostoma floridae</name>
    <name type="common">Florida lancelet</name>
    <name type="synonym">Amphioxus</name>
    <dbReference type="NCBI Taxonomy" id="7739"/>
    <lineage>
        <taxon>Eukaryota</taxon>
        <taxon>Metazoa</taxon>
        <taxon>Chordata</taxon>
        <taxon>Cephalochordata</taxon>
        <taxon>Leptocardii</taxon>
        <taxon>Amphioxiformes</taxon>
        <taxon>Branchiostomatidae</taxon>
        <taxon>Branchiostoma</taxon>
    </lineage>
</organism>
<comment type="similarity">
    <text evidence="11">Belongs to the sterol desaturase family. TMEM195 subfamily.</text>
</comment>
<dbReference type="GO" id="GO:0005506">
    <property type="term" value="F:iron ion binding"/>
    <property type="evidence" value="ECO:0007669"/>
    <property type="project" value="InterPro"/>
</dbReference>
<evidence type="ECO:0000256" key="15">
    <source>
        <dbReference type="ARBA" id="ARBA00047556"/>
    </source>
</evidence>
<protein>
    <recommendedName>
        <fullName evidence="13">Alkylglycerol monooxygenase</fullName>
        <ecNumber evidence="12">1.14.16.5</ecNumber>
    </recommendedName>
    <alternativeName>
        <fullName evidence="14">Transmembrane protein 195</fullName>
    </alternativeName>
</protein>
<comment type="cofactor">
    <cofactor evidence="1">
        <name>Fe cation</name>
        <dbReference type="ChEBI" id="CHEBI:24875"/>
    </cofactor>
</comment>
<dbReference type="GO" id="GO:0050479">
    <property type="term" value="F:glyceryl-ether monooxygenase activity"/>
    <property type="evidence" value="ECO:0007669"/>
    <property type="project" value="UniProtKB-EC"/>
</dbReference>
<feature type="transmembrane region" description="Helical" evidence="16">
    <location>
        <begin position="183"/>
        <end position="201"/>
    </location>
</feature>
<name>C3YBP2_BRAFL</name>
<evidence type="ECO:0000256" key="1">
    <source>
        <dbReference type="ARBA" id="ARBA00001962"/>
    </source>
</evidence>
<dbReference type="EC" id="1.14.16.5" evidence="12"/>
<evidence type="ECO:0000256" key="7">
    <source>
        <dbReference type="ARBA" id="ARBA00023004"/>
    </source>
</evidence>
<dbReference type="eggNOG" id="KOG3347">
    <property type="taxonomic scope" value="Eukaryota"/>
</dbReference>
<comment type="catalytic activity">
    <reaction evidence="15">
        <text>1-O-(1,2-saturated-alkyl)-sn-glycerol + (6R)-L-erythro-5,6,7,8-tetrahydrobiopterin + O2 = a 1-(1-hydroxyalkyl)-sn-glycerol + (6R)-L-erythro-6,7-dihydrobiopterin + H2O</text>
        <dbReference type="Rhea" id="RHEA:36255"/>
        <dbReference type="ChEBI" id="CHEBI:15377"/>
        <dbReference type="ChEBI" id="CHEBI:15379"/>
        <dbReference type="ChEBI" id="CHEBI:43120"/>
        <dbReference type="ChEBI" id="CHEBI:59560"/>
        <dbReference type="ChEBI" id="CHEBI:73418"/>
        <dbReference type="ChEBI" id="CHEBI:83957"/>
        <dbReference type="EC" id="1.14.16.5"/>
    </reaction>
</comment>
<dbReference type="Gene3D" id="3.40.50.300">
    <property type="entry name" value="P-loop containing nucleotide triphosphate hydrolases"/>
    <property type="match status" value="1"/>
</dbReference>
<dbReference type="eggNOG" id="KOG0872">
    <property type="taxonomic scope" value="Eukaryota"/>
</dbReference>
<feature type="domain" description="Fatty acid hydroxylase" evidence="17">
    <location>
        <begin position="141"/>
        <end position="262"/>
    </location>
</feature>
<keyword evidence="6" id="KW-0560">Oxidoreductase</keyword>
<dbReference type="GO" id="GO:0008610">
    <property type="term" value="P:lipid biosynthetic process"/>
    <property type="evidence" value="ECO:0007669"/>
    <property type="project" value="InterPro"/>
</dbReference>
<evidence type="ECO:0000256" key="13">
    <source>
        <dbReference type="ARBA" id="ARBA00040992"/>
    </source>
</evidence>
<evidence type="ECO:0000313" key="19">
    <source>
        <dbReference type="EMBL" id="EEN62399.1"/>
    </source>
</evidence>
<feature type="domain" description="Alkylglycerol monooxygenase C-terminal" evidence="18">
    <location>
        <begin position="349"/>
        <end position="419"/>
    </location>
</feature>
<feature type="transmembrane region" description="Helical" evidence="16">
    <location>
        <begin position="137"/>
        <end position="153"/>
    </location>
</feature>
<comment type="function">
    <text evidence="10">Glyceryl-ether monooxygenase that cleaves the O-alkyl bond of ether lipids. Ether lipids are essential components of brain membranes.</text>
</comment>
<evidence type="ECO:0000256" key="2">
    <source>
        <dbReference type="ARBA" id="ARBA00004477"/>
    </source>
</evidence>
<dbReference type="EMBL" id="GG666497">
    <property type="protein sequence ID" value="EEN62399.1"/>
    <property type="molecule type" value="Genomic_DNA"/>
</dbReference>
<keyword evidence="5 16" id="KW-1133">Transmembrane helix</keyword>
<dbReference type="Pfam" id="PF24858">
    <property type="entry name" value="AGMP_C"/>
    <property type="match status" value="1"/>
</dbReference>
<dbReference type="AlphaFoldDB" id="C3YBP2"/>
<dbReference type="InterPro" id="IPR056853">
    <property type="entry name" value="AGMP_C"/>
</dbReference>
<dbReference type="SUPFAM" id="SSF52540">
    <property type="entry name" value="P-loop containing nucleoside triphosphate hydrolases"/>
    <property type="match status" value="1"/>
</dbReference>
<comment type="subcellular location">
    <subcellularLocation>
        <location evidence="2">Endoplasmic reticulum membrane</location>
        <topology evidence="2">Multi-pass membrane protein</topology>
    </subcellularLocation>
</comment>
<gene>
    <name evidence="19" type="ORF">BRAFLDRAFT_67636</name>
</gene>
<feature type="transmembrane region" description="Helical" evidence="16">
    <location>
        <begin position="430"/>
        <end position="454"/>
    </location>
</feature>
<evidence type="ECO:0000259" key="18">
    <source>
        <dbReference type="Pfam" id="PF24858"/>
    </source>
</evidence>
<feature type="transmembrane region" description="Helical" evidence="16">
    <location>
        <begin position="373"/>
        <end position="395"/>
    </location>
</feature>
<feature type="transmembrane region" description="Helical" evidence="16">
    <location>
        <begin position="102"/>
        <end position="122"/>
    </location>
</feature>
<evidence type="ECO:0000256" key="4">
    <source>
        <dbReference type="ARBA" id="ARBA00022824"/>
    </source>
</evidence>
<dbReference type="InParanoid" id="C3YBP2"/>
<evidence type="ECO:0000256" key="9">
    <source>
        <dbReference type="ARBA" id="ARBA00023136"/>
    </source>
</evidence>
<dbReference type="Pfam" id="PF13238">
    <property type="entry name" value="AAA_18"/>
    <property type="match status" value="1"/>
</dbReference>
<evidence type="ECO:0000256" key="14">
    <source>
        <dbReference type="ARBA" id="ARBA00041444"/>
    </source>
</evidence>
<keyword evidence="8" id="KW-0443">Lipid metabolism</keyword>
<accession>C3YBP2</accession>